<dbReference type="SUPFAM" id="SSF54285">
    <property type="entry name" value="MoaD/ThiS"/>
    <property type="match status" value="1"/>
</dbReference>
<reference evidence="1 2" key="1">
    <citation type="submission" date="2016-10" db="EMBL/GenBank/DDBJ databases">
        <authorList>
            <person name="de Groot N.N."/>
        </authorList>
    </citation>
    <scope>NUCLEOTIDE SEQUENCE [LARGE SCALE GENOMIC DNA]</scope>
    <source>
        <strain evidence="1 2">DSM 18438</strain>
    </source>
</reference>
<dbReference type="Proteomes" id="UP000199058">
    <property type="component" value="Unassembled WGS sequence"/>
</dbReference>
<dbReference type="InterPro" id="IPR010035">
    <property type="entry name" value="Thi_S"/>
</dbReference>
<evidence type="ECO:0000313" key="2">
    <source>
        <dbReference type="Proteomes" id="UP000199058"/>
    </source>
</evidence>
<dbReference type="Pfam" id="PF02597">
    <property type="entry name" value="ThiS"/>
    <property type="match status" value="1"/>
</dbReference>
<accession>A0A1I1IAE0</accession>
<dbReference type="RefSeq" id="WP_091963660.1">
    <property type="nucleotide sequence ID" value="NZ_FOLH01000004.1"/>
</dbReference>
<dbReference type="AlphaFoldDB" id="A0A1I1IAE0"/>
<proteinExistence type="predicted"/>
<keyword evidence="2" id="KW-1185">Reference proteome</keyword>
<dbReference type="Gene3D" id="3.10.20.30">
    <property type="match status" value="1"/>
</dbReference>
<dbReference type="InterPro" id="IPR016155">
    <property type="entry name" value="Mopterin_synth/thiamin_S_b"/>
</dbReference>
<name>A0A1I1IAE0_9GAMM</name>
<dbReference type="InterPro" id="IPR012675">
    <property type="entry name" value="Beta-grasp_dom_sf"/>
</dbReference>
<sequence length="66" mass="7284">MQITLNGETHQLEEGQSVADLLEQLQLAGKRLAVEVNEEIIPKSRHTTQRLQANDRVEIVHAIGGG</sequence>
<evidence type="ECO:0000313" key="1">
    <source>
        <dbReference type="EMBL" id="SFC33001.1"/>
    </source>
</evidence>
<protein>
    <submittedName>
        <fullName evidence="1">Sulfur carrier protein</fullName>
    </submittedName>
</protein>
<dbReference type="STRING" id="1122252.SAMN05660443_2299"/>
<dbReference type="PANTHER" id="PTHR34472">
    <property type="entry name" value="SULFUR CARRIER PROTEIN THIS"/>
    <property type="match status" value="1"/>
</dbReference>
<dbReference type="NCBIfam" id="TIGR01683">
    <property type="entry name" value="thiS"/>
    <property type="match status" value="1"/>
</dbReference>
<dbReference type="InterPro" id="IPR003749">
    <property type="entry name" value="ThiS/MoaD-like"/>
</dbReference>
<organism evidence="1 2">
    <name type="scientific">Marinospirillum celere</name>
    <dbReference type="NCBI Taxonomy" id="1122252"/>
    <lineage>
        <taxon>Bacteria</taxon>
        <taxon>Pseudomonadati</taxon>
        <taxon>Pseudomonadota</taxon>
        <taxon>Gammaproteobacteria</taxon>
        <taxon>Oceanospirillales</taxon>
        <taxon>Oceanospirillaceae</taxon>
        <taxon>Marinospirillum</taxon>
    </lineage>
</organism>
<dbReference type="OrthoDB" id="9800283at2"/>
<dbReference type="PANTHER" id="PTHR34472:SF1">
    <property type="entry name" value="SULFUR CARRIER PROTEIN THIS"/>
    <property type="match status" value="1"/>
</dbReference>
<gene>
    <name evidence="1" type="ORF">SAMN05660443_2299</name>
</gene>
<dbReference type="EMBL" id="FOLH01000004">
    <property type="protein sequence ID" value="SFC33001.1"/>
    <property type="molecule type" value="Genomic_DNA"/>
</dbReference>
<dbReference type="CDD" id="cd00565">
    <property type="entry name" value="Ubl_ThiS"/>
    <property type="match status" value="1"/>
</dbReference>